<sequence>MNLSPTNTVHRPTEETALRRAATAARPLPPVEQLLDALVMANRRGDRAGMCLCAHRAVRAAGGEVGEP</sequence>
<accession>A0ABT6ZRU3</accession>
<organism evidence="1 2">
    <name type="scientific">Streptomyces iconiensis</name>
    <dbReference type="NCBI Taxonomy" id="1384038"/>
    <lineage>
        <taxon>Bacteria</taxon>
        <taxon>Bacillati</taxon>
        <taxon>Actinomycetota</taxon>
        <taxon>Actinomycetes</taxon>
        <taxon>Kitasatosporales</taxon>
        <taxon>Streptomycetaceae</taxon>
        <taxon>Streptomyces</taxon>
    </lineage>
</organism>
<gene>
    <name evidence="1" type="ORF">NMN56_007380</name>
</gene>
<dbReference type="EMBL" id="JANCPR020000006">
    <property type="protein sequence ID" value="MDJ1131781.1"/>
    <property type="molecule type" value="Genomic_DNA"/>
</dbReference>
<proteinExistence type="predicted"/>
<dbReference type="RefSeq" id="WP_274044497.1">
    <property type="nucleotide sequence ID" value="NZ_JANCPR020000006.1"/>
</dbReference>
<protein>
    <submittedName>
        <fullName evidence="1">Uncharacterized protein</fullName>
    </submittedName>
</protein>
<comment type="caution">
    <text evidence="1">The sequence shown here is derived from an EMBL/GenBank/DDBJ whole genome shotgun (WGS) entry which is preliminary data.</text>
</comment>
<name>A0ABT6ZRU3_9ACTN</name>
<dbReference type="Proteomes" id="UP001214441">
    <property type="component" value="Unassembled WGS sequence"/>
</dbReference>
<evidence type="ECO:0000313" key="2">
    <source>
        <dbReference type="Proteomes" id="UP001214441"/>
    </source>
</evidence>
<evidence type="ECO:0000313" key="1">
    <source>
        <dbReference type="EMBL" id="MDJ1131781.1"/>
    </source>
</evidence>
<keyword evidence="2" id="KW-1185">Reference proteome</keyword>
<reference evidence="1 2" key="1">
    <citation type="submission" date="2023-05" db="EMBL/GenBank/DDBJ databases">
        <title>Streptantibioticus silvisoli sp. nov., acidotolerant actinomycetes 1 from pine litter.</title>
        <authorList>
            <person name="Swiecimska M."/>
            <person name="Golinska P."/>
            <person name="Sangal V."/>
            <person name="Wachnowicz B."/>
            <person name="Goodfellow M."/>
        </authorList>
    </citation>
    <scope>NUCLEOTIDE SEQUENCE [LARGE SCALE GENOMIC DNA]</scope>
    <source>
        <strain evidence="1 2">DSM 42109</strain>
    </source>
</reference>